<protein>
    <submittedName>
        <fullName evidence="1">Uncharacterized protein</fullName>
    </submittedName>
</protein>
<proteinExistence type="predicted"/>
<reference evidence="1" key="1">
    <citation type="submission" date="2022-08" db="UniProtKB">
        <authorList>
            <consortium name="EnsemblMetazoa"/>
        </authorList>
    </citation>
    <scope>IDENTIFICATION</scope>
    <source>
        <strain evidence="1">EBRO</strain>
    </source>
</reference>
<accession>A0A182INW3</accession>
<dbReference type="EMBL" id="AXCP01007100">
    <property type="status" value="NOT_ANNOTATED_CDS"/>
    <property type="molecule type" value="Genomic_DNA"/>
</dbReference>
<organism evidence="1">
    <name type="scientific">Anopheles atroparvus</name>
    <name type="common">European mosquito</name>
    <dbReference type="NCBI Taxonomy" id="41427"/>
    <lineage>
        <taxon>Eukaryota</taxon>
        <taxon>Metazoa</taxon>
        <taxon>Ecdysozoa</taxon>
        <taxon>Arthropoda</taxon>
        <taxon>Hexapoda</taxon>
        <taxon>Insecta</taxon>
        <taxon>Pterygota</taxon>
        <taxon>Neoptera</taxon>
        <taxon>Endopterygota</taxon>
        <taxon>Diptera</taxon>
        <taxon>Nematocera</taxon>
        <taxon>Culicoidea</taxon>
        <taxon>Culicidae</taxon>
        <taxon>Anophelinae</taxon>
        <taxon>Anopheles</taxon>
    </lineage>
</organism>
<evidence type="ECO:0000313" key="1">
    <source>
        <dbReference type="EnsemblMetazoa" id="AATE002669-PA.1"/>
    </source>
</evidence>
<name>A0A182INW3_ANOAO</name>
<dbReference type="EnsemblMetazoa" id="AATE002669-RA">
    <property type="protein sequence ID" value="AATE002669-PA.1"/>
    <property type="gene ID" value="AATE002669"/>
</dbReference>
<dbReference type="AlphaFoldDB" id="A0A182INW3"/>
<sequence>MPKVSNRERAIVHLRAAKVPMKPVGAGRWPSLQPVGPGRPRTKQQKGWRQKLRRWATWCAGMLTVTLKVLLILVLLMMLYCLYRQSGRVARLLDLMAVGWTMLLELMKRSGLVDKFEAPGELAKYARLARNMTWPVCRKE</sequence>
<dbReference type="VEuPathDB" id="VectorBase:AATE002669"/>